<feature type="transmembrane region" description="Helical" evidence="5">
    <location>
        <begin position="81"/>
        <end position="103"/>
    </location>
</feature>
<sequence length="470" mass="52321">MKAKLIHNFSFNAVQLVLNQLFGLLIFYALSTHLDKNTFGQINLVLAILMVAPYILSMGIDQLLIKKTAAGEDVSLNLSLYCFHVVLTGGLFYLILFIGWLIAPSLLTVYPILLLIGIGKMGMYFSTPFKQVANGLERFKLLAGVSVVSNALRGCALILLMWVHRLDLQTVVIIFIAGDLAEMICTIALFKLRVGVRFLSRWHFRQYLQLLKTALPQAGVVIITSALSRFDWIFIGLYLSSVKLAEYSFAYKLYELSTLPLLAIAPLLIPKFTQLFKNNSYNTSKLANLARIEMGIATLTILLLNVCWSPMVDWVTAGKYGAVNRNTIFLLSLSVPVIYLNNFLWTMYFAQGRLKMIFHSFLIALIINIGLDLLLIPIYKNEGAAVSVLVSLSAQCVFYISKNHIVQLRAAFVSWLVCTASAAGCILTINHFISNAFLAPGAAIILFMLMLAVSRQARRGDVATLKEILK</sequence>
<keyword evidence="4 5" id="KW-0472">Membrane</keyword>
<dbReference type="InterPro" id="IPR052556">
    <property type="entry name" value="PolySynth_Transporter"/>
</dbReference>
<feature type="transmembrane region" description="Helical" evidence="5">
    <location>
        <begin position="141"/>
        <end position="162"/>
    </location>
</feature>
<feature type="transmembrane region" description="Helical" evidence="5">
    <location>
        <begin position="109"/>
        <end position="129"/>
    </location>
</feature>
<evidence type="ECO:0000256" key="5">
    <source>
        <dbReference type="SAM" id="Phobius"/>
    </source>
</evidence>
<proteinExistence type="predicted"/>
<dbReference type="EMBL" id="QAOQ01000006">
    <property type="protein sequence ID" value="PTQ95132.1"/>
    <property type="molecule type" value="Genomic_DNA"/>
</dbReference>
<keyword evidence="7" id="KW-1185">Reference proteome</keyword>
<feature type="transmembrane region" description="Helical" evidence="5">
    <location>
        <begin position="328"/>
        <end position="350"/>
    </location>
</feature>
<dbReference type="PANTHER" id="PTHR43424:SF1">
    <property type="entry name" value="LOCUS PUTATIVE PROTEIN 1-RELATED"/>
    <property type="match status" value="1"/>
</dbReference>
<dbReference type="Proteomes" id="UP000244168">
    <property type="component" value="Unassembled WGS sequence"/>
</dbReference>
<dbReference type="OrthoDB" id="661127at2"/>
<accession>A0A2T5J7K8</accession>
<feature type="transmembrane region" description="Helical" evidence="5">
    <location>
        <begin position="435"/>
        <end position="453"/>
    </location>
</feature>
<keyword evidence="3 5" id="KW-1133">Transmembrane helix</keyword>
<dbReference type="GO" id="GO:0016020">
    <property type="term" value="C:membrane"/>
    <property type="evidence" value="ECO:0007669"/>
    <property type="project" value="UniProtKB-SubCell"/>
</dbReference>
<evidence type="ECO:0000256" key="4">
    <source>
        <dbReference type="ARBA" id="ARBA00023136"/>
    </source>
</evidence>
<evidence type="ECO:0000256" key="1">
    <source>
        <dbReference type="ARBA" id="ARBA00004141"/>
    </source>
</evidence>
<name>A0A2T5J7K8_9SPHI</name>
<reference evidence="6 7" key="1">
    <citation type="submission" date="2018-04" db="EMBL/GenBank/DDBJ databases">
        <title>Genomic Encyclopedia of Archaeal and Bacterial Type Strains, Phase II (KMG-II): from individual species to whole genera.</title>
        <authorList>
            <person name="Goeker M."/>
        </authorList>
    </citation>
    <scope>NUCLEOTIDE SEQUENCE [LARGE SCALE GENOMIC DNA]</scope>
    <source>
        <strain evidence="6 7">DSM 26809</strain>
    </source>
</reference>
<organism evidence="6 7">
    <name type="scientific">Mucilaginibacter yixingensis</name>
    <dbReference type="NCBI Taxonomy" id="1295612"/>
    <lineage>
        <taxon>Bacteria</taxon>
        <taxon>Pseudomonadati</taxon>
        <taxon>Bacteroidota</taxon>
        <taxon>Sphingobacteriia</taxon>
        <taxon>Sphingobacteriales</taxon>
        <taxon>Sphingobacteriaceae</taxon>
        <taxon>Mucilaginibacter</taxon>
    </lineage>
</organism>
<evidence type="ECO:0000313" key="6">
    <source>
        <dbReference type="EMBL" id="PTQ95132.1"/>
    </source>
</evidence>
<evidence type="ECO:0000256" key="3">
    <source>
        <dbReference type="ARBA" id="ARBA00022989"/>
    </source>
</evidence>
<feature type="transmembrane region" description="Helical" evidence="5">
    <location>
        <begin position="384"/>
        <end position="401"/>
    </location>
</feature>
<dbReference type="Pfam" id="PF01943">
    <property type="entry name" value="Polysacc_synt"/>
    <property type="match status" value="1"/>
</dbReference>
<dbReference type="RefSeq" id="WP_107830077.1">
    <property type="nucleotide sequence ID" value="NZ_CP160205.1"/>
</dbReference>
<comment type="caution">
    <text evidence="6">The sequence shown here is derived from an EMBL/GenBank/DDBJ whole genome shotgun (WGS) entry which is preliminary data.</text>
</comment>
<feature type="transmembrane region" description="Helical" evidence="5">
    <location>
        <begin position="168"/>
        <end position="192"/>
    </location>
</feature>
<dbReference type="PANTHER" id="PTHR43424">
    <property type="entry name" value="LOCUS PUTATIVE PROTEIN 1-RELATED"/>
    <property type="match status" value="1"/>
</dbReference>
<evidence type="ECO:0000256" key="2">
    <source>
        <dbReference type="ARBA" id="ARBA00022692"/>
    </source>
</evidence>
<feature type="transmembrane region" description="Helical" evidence="5">
    <location>
        <begin position="357"/>
        <end position="378"/>
    </location>
</feature>
<feature type="transmembrane region" description="Helical" evidence="5">
    <location>
        <begin position="251"/>
        <end position="269"/>
    </location>
</feature>
<feature type="transmembrane region" description="Helical" evidence="5">
    <location>
        <begin position="12"/>
        <end position="30"/>
    </location>
</feature>
<comment type="subcellular location">
    <subcellularLocation>
        <location evidence="1">Membrane</location>
        <topology evidence="1">Multi-pass membrane protein</topology>
    </subcellularLocation>
</comment>
<dbReference type="InterPro" id="IPR002797">
    <property type="entry name" value="Polysacc_synth"/>
</dbReference>
<dbReference type="AlphaFoldDB" id="A0A2T5J7K8"/>
<feature type="transmembrane region" description="Helical" evidence="5">
    <location>
        <begin position="408"/>
        <end position="429"/>
    </location>
</feature>
<keyword evidence="2 5" id="KW-0812">Transmembrane</keyword>
<gene>
    <name evidence="6" type="ORF">C8P68_106347</name>
</gene>
<evidence type="ECO:0000313" key="7">
    <source>
        <dbReference type="Proteomes" id="UP000244168"/>
    </source>
</evidence>
<feature type="transmembrane region" description="Helical" evidence="5">
    <location>
        <begin position="42"/>
        <end position="60"/>
    </location>
</feature>
<feature type="transmembrane region" description="Helical" evidence="5">
    <location>
        <begin position="213"/>
        <end position="239"/>
    </location>
</feature>
<protein>
    <submittedName>
        <fullName evidence="6">O-antigen/teichoic acid export membrane protein</fullName>
    </submittedName>
</protein>
<feature type="transmembrane region" description="Helical" evidence="5">
    <location>
        <begin position="289"/>
        <end position="308"/>
    </location>
</feature>